<gene>
    <name evidence="1" type="ORF">HPB47_008872</name>
</gene>
<dbReference type="Proteomes" id="UP000805193">
    <property type="component" value="Unassembled WGS sequence"/>
</dbReference>
<reference evidence="1 2" key="1">
    <citation type="journal article" date="2020" name="Cell">
        <title>Large-Scale Comparative Analyses of Tick Genomes Elucidate Their Genetic Diversity and Vector Capacities.</title>
        <authorList>
            <consortium name="Tick Genome and Microbiome Consortium (TIGMIC)"/>
            <person name="Jia N."/>
            <person name="Wang J."/>
            <person name="Shi W."/>
            <person name="Du L."/>
            <person name="Sun Y."/>
            <person name="Zhan W."/>
            <person name="Jiang J.F."/>
            <person name="Wang Q."/>
            <person name="Zhang B."/>
            <person name="Ji P."/>
            <person name="Bell-Sakyi L."/>
            <person name="Cui X.M."/>
            <person name="Yuan T.T."/>
            <person name="Jiang B.G."/>
            <person name="Yang W.F."/>
            <person name="Lam T.T."/>
            <person name="Chang Q.C."/>
            <person name="Ding S.J."/>
            <person name="Wang X.J."/>
            <person name="Zhu J.G."/>
            <person name="Ruan X.D."/>
            <person name="Zhao L."/>
            <person name="Wei J.T."/>
            <person name="Ye R.Z."/>
            <person name="Que T.C."/>
            <person name="Du C.H."/>
            <person name="Zhou Y.H."/>
            <person name="Cheng J.X."/>
            <person name="Dai P.F."/>
            <person name="Guo W.B."/>
            <person name="Han X.H."/>
            <person name="Huang E.J."/>
            <person name="Li L.F."/>
            <person name="Wei W."/>
            <person name="Gao Y.C."/>
            <person name="Liu J.Z."/>
            <person name="Shao H.Z."/>
            <person name="Wang X."/>
            <person name="Wang C.C."/>
            <person name="Yang T.C."/>
            <person name="Huo Q.B."/>
            <person name="Li W."/>
            <person name="Chen H.Y."/>
            <person name="Chen S.E."/>
            <person name="Zhou L.G."/>
            <person name="Ni X.B."/>
            <person name="Tian J.H."/>
            <person name="Sheng Y."/>
            <person name="Liu T."/>
            <person name="Pan Y.S."/>
            <person name="Xia L.Y."/>
            <person name="Li J."/>
            <person name="Zhao F."/>
            <person name="Cao W.C."/>
        </authorList>
    </citation>
    <scope>NUCLEOTIDE SEQUENCE [LARGE SCALE GENOMIC DNA]</scope>
    <source>
        <strain evidence="1">Iper-2018</strain>
    </source>
</reference>
<dbReference type="EMBL" id="JABSTQ010011216">
    <property type="protein sequence ID" value="KAG0413969.1"/>
    <property type="molecule type" value="Genomic_DNA"/>
</dbReference>
<proteinExistence type="predicted"/>
<organism evidence="1 2">
    <name type="scientific">Ixodes persulcatus</name>
    <name type="common">Taiga tick</name>
    <dbReference type="NCBI Taxonomy" id="34615"/>
    <lineage>
        <taxon>Eukaryota</taxon>
        <taxon>Metazoa</taxon>
        <taxon>Ecdysozoa</taxon>
        <taxon>Arthropoda</taxon>
        <taxon>Chelicerata</taxon>
        <taxon>Arachnida</taxon>
        <taxon>Acari</taxon>
        <taxon>Parasitiformes</taxon>
        <taxon>Ixodida</taxon>
        <taxon>Ixodoidea</taxon>
        <taxon>Ixodidae</taxon>
        <taxon>Ixodinae</taxon>
        <taxon>Ixodes</taxon>
    </lineage>
</organism>
<name>A0AC60P401_IXOPE</name>
<evidence type="ECO:0000313" key="2">
    <source>
        <dbReference type="Proteomes" id="UP000805193"/>
    </source>
</evidence>
<comment type="caution">
    <text evidence="1">The sequence shown here is derived from an EMBL/GenBank/DDBJ whole genome shotgun (WGS) entry which is preliminary data.</text>
</comment>
<protein>
    <submittedName>
        <fullName evidence="1">Uncharacterized protein</fullName>
    </submittedName>
</protein>
<evidence type="ECO:0000313" key="1">
    <source>
        <dbReference type="EMBL" id="KAG0413969.1"/>
    </source>
</evidence>
<sequence>MLEVATQICENRERPRQAFDDAVCFVDESFEDHSSEIRDAIKSELSTHYGYASKRRALSRNRHFNVIRGNSLDTIFPELQTTKDGHRIHPFEDKTEAQIMLVFFAEKDMDALCDVQYVLGDGNYKYNPMEFHNPGQLYTLHAVVKGEARLVVYALMQSCDTRAYETFLKVVKDAMERKFGNVETLSTTATWIFDFELAAIQATKQVFGTAAGTPRRAGFLVETIDIPVPAEYLLLAEVAPVAELAELRETSLPRLSKRTAALACPSDDDEIVMDELVVVRDDLARACRVEGQRARGRSVVLVINFNDNGRNL</sequence>
<accession>A0AC60P401</accession>
<keyword evidence="2" id="KW-1185">Reference proteome</keyword>